<keyword evidence="2" id="KW-1185">Reference proteome</keyword>
<organism evidence="1 2">
    <name type="scientific">Euphydryas editha</name>
    <name type="common">Edith's checkerspot</name>
    <dbReference type="NCBI Taxonomy" id="104508"/>
    <lineage>
        <taxon>Eukaryota</taxon>
        <taxon>Metazoa</taxon>
        <taxon>Ecdysozoa</taxon>
        <taxon>Arthropoda</taxon>
        <taxon>Hexapoda</taxon>
        <taxon>Insecta</taxon>
        <taxon>Pterygota</taxon>
        <taxon>Neoptera</taxon>
        <taxon>Endopterygota</taxon>
        <taxon>Lepidoptera</taxon>
        <taxon>Glossata</taxon>
        <taxon>Ditrysia</taxon>
        <taxon>Papilionoidea</taxon>
        <taxon>Nymphalidae</taxon>
        <taxon>Nymphalinae</taxon>
        <taxon>Euphydryas</taxon>
    </lineage>
</organism>
<name>A0AAU9VAM8_EUPED</name>
<dbReference type="AlphaFoldDB" id="A0AAU9VAM8"/>
<comment type="caution">
    <text evidence="1">The sequence shown here is derived from an EMBL/GenBank/DDBJ whole genome shotgun (WGS) entry which is preliminary data.</text>
</comment>
<evidence type="ECO:0000313" key="2">
    <source>
        <dbReference type="Proteomes" id="UP001153954"/>
    </source>
</evidence>
<accession>A0AAU9VAM8</accession>
<sequence>MGTARKDVVYLSGIGGNDLLCTTQIRSEVRIDDRLISLLFHVVPDCNISDPIIIGRDIFDLGLCVKIDNDNLVIYAKEQSNFCNKAVSLDFNQIDTDLEGRDKEMLISI</sequence>
<evidence type="ECO:0000313" key="1">
    <source>
        <dbReference type="EMBL" id="CAH2109086.1"/>
    </source>
</evidence>
<proteinExistence type="predicted"/>
<gene>
    <name evidence="1" type="ORF">EEDITHA_LOCUS22956</name>
</gene>
<dbReference type="EMBL" id="CAKOGL010000054">
    <property type="protein sequence ID" value="CAH2109086.1"/>
    <property type="molecule type" value="Genomic_DNA"/>
</dbReference>
<reference evidence="1" key="1">
    <citation type="submission" date="2022-03" db="EMBL/GenBank/DDBJ databases">
        <authorList>
            <person name="Tunstrom K."/>
        </authorList>
    </citation>
    <scope>NUCLEOTIDE SEQUENCE</scope>
</reference>
<dbReference type="Proteomes" id="UP001153954">
    <property type="component" value="Unassembled WGS sequence"/>
</dbReference>
<protein>
    <submittedName>
        <fullName evidence="1">Uncharacterized protein</fullName>
    </submittedName>
</protein>